<evidence type="ECO:0000256" key="3">
    <source>
        <dbReference type="ARBA" id="ARBA00023125"/>
    </source>
</evidence>
<dbReference type="SUPFAM" id="SSF53850">
    <property type="entry name" value="Periplasmic binding protein-like II"/>
    <property type="match status" value="1"/>
</dbReference>
<gene>
    <name evidence="6" type="ORF">SAMN06265784_110205</name>
</gene>
<feature type="domain" description="HTH lysR-type" evidence="5">
    <location>
        <begin position="25"/>
        <end position="82"/>
    </location>
</feature>
<evidence type="ECO:0000313" key="7">
    <source>
        <dbReference type="Proteomes" id="UP000193228"/>
    </source>
</evidence>
<protein>
    <submittedName>
        <fullName evidence="6">DNA-binding transcriptional regulator, LysR family</fullName>
    </submittedName>
</protein>
<name>A0A1X7LW59_9BURK</name>
<dbReference type="STRING" id="1515439.SAMN06265784_110205"/>
<accession>A0A1X7LW59</accession>
<dbReference type="Gene3D" id="3.40.190.10">
    <property type="entry name" value="Periplasmic binding protein-like II"/>
    <property type="match status" value="2"/>
</dbReference>
<dbReference type="Pfam" id="PF03466">
    <property type="entry name" value="LysR_substrate"/>
    <property type="match status" value="1"/>
</dbReference>
<evidence type="ECO:0000256" key="1">
    <source>
        <dbReference type="ARBA" id="ARBA00009437"/>
    </source>
</evidence>
<comment type="similarity">
    <text evidence="1">Belongs to the LysR transcriptional regulatory family.</text>
</comment>
<dbReference type="GO" id="GO:0005829">
    <property type="term" value="C:cytosol"/>
    <property type="evidence" value="ECO:0007669"/>
    <property type="project" value="TreeGrafter"/>
</dbReference>
<dbReference type="GO" id="GO:0003700">
    <property type="term" value="F:DNA-binding transcription factor activity"/>
    <property type="evidence" value="ECO:0007669"/>
    <property type="project" value="InterPro"/>
</dbReference>
<dbReference type="InterPro" id="IPR036390">
    <property type="entry name" value="WH_DNA-bd_sf"/>
</dbReference>
<dbReference type="PROSITE" id="PS50931">
    <property type="entry name" value="HTH_LYSR"/>
    <property type="match status" value="1"/>
</dbReference>
<dbReference type="InterPro" id="IPR050950">
    <property type="entry name" value="HTH-type_LysR_regulators"/>
</dbReference>
<dbReference type="Proteomes" id="UP000193228">
    <property type="component" value="Unassembled WGS sequence"/>
</dbReference>
<keyword evidence="2" id="KW-0805">Transcription regulation</keyword>
<organism evidence="6 7">
    <name type="scientific">Paraburkholderia susongensis</name>
    <dbReference type="NCBI Taxonomy" id="1515439"/>
    <lineage>
        <taxon>Bacteria</taxon>
        <taxon>Pseudomonadati</taxon>
        <taxon>Pseudomonadota</taxon>
        <taxon>Betaproteobacteria</taxon>
        <taxon>Burkholderiales</taxon>
        <taxon>Burkholderiaceae</taxon>
        <taxon>Paraburkholderia</taxon>
    </lineage>
</organism>
<dbReference type="InterPro" id="IPR000847">
    <property type="entry name" value="LysR_HTH_N"/>
</dbReference>
<dbReference type="InterPro" id="IPR005119">
    <property type="entry name" value="LysR_subst-bd"/>
</dbReference>
<dbReference type="PANTHER" id="PTHR30419">
    <property type="entry name" value="HTH-TYPE TRANSCRIPTIONAL REGULATOR YBHD"/>
    <property type="match status" value="1"/>
</dbReference>
<dbReference type="Gene3D" id="1.10.10.10">
    <property type="entry name" value="Winged helix-like DNA-binding domain superfamily/Winged helix DNA-binding domain"/>
    <property type="match status" value="1"/>
</dbReference>
<evidence type="ECO:0000259" key="5">
    <source>
        <dbReference type="PROSITE" id="PS50931"/>
    </source>
</evidence>
<dbReference type="PANTHER" id="PTHR30419:SF8">
    <property type="entry name" value="NITROGEN ASSIMILATION TRANSCRIPTIONAL ACTIVATOR-RELATED"/>
    <property type="match status" value="1"/>
</dbReference>
<evidence type="ECO:0000256" key="4">
    <source>
        <dbReference type="ARBA" id="ARBA00023163"/>
    </source>
</evidence>
<dbReference type="EMBL" id="FXAT01000010">
    <property type="protein sequence ID" value="SMG58118.1"/>
    <property type="molecule type" value="Genomic_DNA"/>
</dbReference>
<dbReference type="Pfam" id="PF00126">
    <property type="entry name" value="HTH_1"/>
    <property type="match status" value="1"/>
</dbReference>
<dbReference type="InterPro" id="IPR036388">
    <property type="entry name" value="WH-like_DNA-bd_sf"/>
</dbReference>
<dbReference type="SUPFAM" id="SSF46785">
    <property type="entry name" value="Winged helix' DNA-binding domain"/>
    <property type="match status" value="1"/>
</dbReference>
<dbReference type="GO" id="GO:0003677">
    <property type="term" value="F:DNA binding"/>
    <property type="evidence" value="ECO:0007669"/>
    <property type="project" value="UniProtKB-KW"/>
</dbReference>
<reference evidence="7" key="1">
    <citation type="submission" date="2017-04" db="EMBL/GenBank/DDBJ databases">
        <authorList>
            <person name="Varghese N."/>
            <person name="Submissions S."/>
        </authorList>
    </citation>
    <scope>NUCLEOTIDE SEQUENCE [LARGE SCALE GENOMIC DNA]</scope>
    <source>
        <strain evidence="7">LMG 29540</strain>
    </source>
</reference>
<keyword evidence="3 6" id="KW-0238">DNA-binding</keyword>
<sequence>MIQGFYVGAAMSHVRWSQLSLSRKLRFYQFMVFERALATGSLQRAANELALTQPAISKIIHELEQYFGGALFERSSRGVQPTELGALLGRRVKSMMADFQDMTDEVNAYKEGTSGHVVVGTSVSASAKLLPFALIELKSRVPDVLVTIREDQIERLFSGLASGEIDVAMGRLPPQPHSHAYSLRHEVLFDEGLCLVGGTRHWAARVSANTRIDPAELGDVPWVLPVPESPSRPAVDNYLRRHGYPIPRDAIESSSILANITLLMETSRVCLMSRSTVREFVDAGLLCVLDDEPAGSLGAVGFSVRADKELKPACRMFIECLREVAALSGSGARAEG</sequence>
<dbReference type="AlphaFoldDB" id="A0A1X7LW59"/>
<proteinExistence type="inferred from homology"/>
<keyword evidence="4" id="KW-0804">Transcription</keyword>
<keyword evidence="7" id="KW-1185">Reference proteome</keyword>
<evidence type="ECO:0000313" key="6">
    <source>
        <dbReference type="EMBL" id="SMG58118.1"/>
    </source>
</evidence>
<evidence type="ECO:0000256" key="2">
    <source>
        <dbReference type="ARBA" id="ARBA00023015"/>
    </source>
</evidence>
<dbReference type="PRINTS" id="PR00039">
    <property type="entry name" value="HTHLYSR"/>
</dbReference>